<dbReference type="InterPro" id="IPR035584">
    <property type="entry name" value="PurF_N"/>
</dbReference>
<evidence type="ECO:0000256" key="4">
    <source>
        <dbReference type="ARBA" id="ARBA00022676"/>
    </source>
</evidence>
<keyword evidence="11" id="KW-1185">Reference proteome</keyword>
<dbReference type="GO" id="GO:0004044">
    <property type="term" value="F:amidophosphoribosyltransferase activity"/>
    <property type="evidence" value="ECO:0007669"/>
    <property type="project" value="UniProtKB-EC"/>
</dbReference>
<dbReference type="InterPro" id="IPR029055">
    <property type="entry name" value="Ntn_hydrolases_N"/>
</dbReference>
<evidence type="ECO:0000259" key="9">
    <source>
        <dbReference type="PROSITE" id="PS51278"/>
    </source>
</evidence>
<keyword evidence="5" id="KW-0808">Transferase</keyword>
<accession>A0A9P7K7U2</accession>
<dbReference type="CDD" id="cd06223">
    <property type="entry name" value="PRTases_typeI"/>
    <property type="match status" value="1"/>
</dbReference>
<gene>
    <name evidence="10" type="ORF">DXG03_004530</name>
</gene>
<name>A0A9P7K7U2_9AGAR</name>
<dbReference type="SUPFAM" id="SSF52777">
    <property type="entry name" value="CoA-dependent acyltransferases"/>
    <property type="match status" value="1"/>
</dbReference>
<dbReference type="EC" id="2.4.2.14" evidence="3"/>
<protein>
    <recommendedName>
        <fullName evidence="3">amidophosphoribosyltransferase</fullName>
        <ecNumber evidence="3">2.4.2.14</ecNumber>
    </recommendedName>
</protein>
<dbReference type="OrthoDB" id="191723at2759"/>
<dbReference type="InterPro" id="IPR017932">
    <property type="entry name" value="GATase_2_dom"/>
</dbReference>
<dbReference type="SUPFAM" id="SSF53271">
    <property type="entry name" value="PRTase-like"/>
    <property type="match status" value="1"/>
</dbReference>
<dbReference type="Gene3D" id="3.60.20.10">
    <property type="entry name" value="Glutamine Phosphoribosylpyrophosphate, subunit 1, domain 1"/>
    <property type="match status" value="2"/>
</dbReference>
<evidence type="ECO:0000256" key="2">
    <source>
        <dbReference type="ARBA" id="ARBA00010138"/>
    </source>
</evidence>
<comment type="pathway">
    <text evidence="1">Purine metabolism; IMP biosynthesis via de novo pathway; N(1)-(5-phospho-D-ribosyl)glycinamide from 5-phospho-alpha-D-ribose 1-diphosphate: step 1/2.</text>
</comment>
<evidence type="ECO:0000313" key="10">
    <source>
        <dbReference type="EMBL" id="KAG5641651.1"/>
    </source>
</evidence>
<organism evidence="10 11">
    <name type="scientific">Asterophora parasitica</name>
    <dbReference type="NCBI Taxonomy" id="117018"/>
    <lineage>
        <taxon>Eukaryota</taxon>
        <taxon>Fungi</taxon>
        <taxon>Dikarya</taxon>
        <taxon>Basidiomycota</taxon>
        <taxon>Agaricomycotina</taxon>
        <taxon>Agaricomycetes</taxon>
        <taxon>Agaricomycetidae</taxon>
        <taxon>Agaricales</taxon>
        <taxon>Tricholomatineae</taxon>
        <taxon>Lyophyllaceae</taxon>
        <taxon>Asterophora</taxon>
    </lineage>
</organism>
<dbReference type="GO" id="GO:0006164">
    <property type="term" value="P:purine nucleotide biosynthetic process"/>
    <property type="evidence" value="ECO:0007669"/>
    <property type="project" value="UniProtKB-KW"/>
</dbReference>
<evidence type="ECO:0000313" key="11">
    <source>
        <dbReference type="Proteomes" id="UP000775547"/>
    </source>
</evidence>
<dbReference type="SUPFAM" id="SSF56235">
    <property type="entry name" value="N-terminal nucleophile aminohydrolases (Ntn hydrolases)"/>
    <property type="match status" value="1"/>
</dbReference>
<dbReference type="HAMAP" id="MF_01931">
    <property type="entry name" value="PurF"/>
    <property type="match status" value="1"/>
</dbReference>
<dbReference type="EMBL" id="JABCKV010000271">
    <property type="protein sequence ID" value="KAG5641651.1"/>
    <property type="molecule type" value="Genomic_DNA"/>
</dbReference>
<keyword evidence="4" id="KW-0328">Glycosyltransferase</keyword>
<dbReference type="Pfam" id="PF02458">
    <property type="entry name" value="Transferase"/>
    <property type="match status" value="1"/>
</dbReference>
<dbReference type="NCBIfam" id="TIGR01134">
    <property type="entry name" value="purF"/>
    <property type="match status" value="1"/>
</dbReference>
<dbReference type="AlphaFoldDB" id="A0A9P7K7U2"/>
<dbReference type="CDD" id="cd00715">
    <property type="entry name" value="GPATase_N"/>
    <property type="match status" value="1"/>
</dbReference>
<dbReference type="PANTHER" id="PTHR11907">
    <property type="entry name" value="AMIDOPHOSPHORIBOSYLTRANSFERASE"/>
    <property type="match status" value="1"/>
</dbReference>
<feature type="region of interest" description="Disordered" evidence="8">
    <location>
        <begin position="896"/>
        <end position="924"/>
    </location>
</feature>
<evidence type="ECO:0000256" key="5">
    <source>
        <dbReference type="ARBA" id="ARBA00022679"/>
    </source>
</evidence>
<dbReference type="PROSITE" id="PS51278">
    <property type="entry name" value="GATASE_TYPE_2"/>
    <property type="match status" value="1"/>
</dbReference>
<reference evidence="10" key="2">
    <citation type="submission" date="2021-10" db="EMBL/GenBank/DDBJ databases">
        <title>Phylogenomics reveals ancestral predisposition of the termite-cultivated fungus Termitomyces towards a domesticated lifestyle.</title>
        <authorList>
            <person name="Auxier B."/>
            <person name="Grum-Grzhimaylo A."/>
            <person name="Cardenas M.E."/>
            <person name="Lodge J.D."/>
            <person name="Laessoe T."/>
            <person name="Pedersen O."/>
            <person name="Smith M.E."/>
            <person name="Kuyper T.W."/>
            <person name="Franco-Molano E.A."/>
            <person name="Baroni T.J."/>
            <person name="Aanen D.K."/>
        </authorList>
    </citation>
    <scope>NUCLEOTIDE SEQUENCE</scope>
    <source>
        <strain evidence="10">AP01</strain>
        <tissue evidence="10">Mycelium</tissue>
    </source>
</reference>
<dbReference type="GO" id="GO:0009113">
    <property type="term" value="P:purine nucleobase biosynthetic process"/>
    <property type="evidence" value="ECO:0007669"/>
    <property type="project" value="InterPro"/>
</dbReference>
<sequence>MTTGEAAGTTHTVRDHPVTVVARHPLQPVNKASLTTLDSPTKLGPLDQLVAPFIPVAVVYVYRSPASATTSDALISVERLQHALALLLDHYPHLTGRLRINESDGTPELDRLGTGALLIEAVTNAPLNAFQSPEDGDRIQVTNLPGSGNALLAPYDLTIEGVCRDPVFTVQHTRFACGGVALGVKLPHNLCDAQGFMQLVRHLAEIYRSLRERDSSAESPATLTRPPHIQSYLAQPGTLTPEDRQAVLDFQPPLFFLATAQPAETGDSRAPPPAPAPVPPPIIGRVLRFTGKALDAIKAEATDPSGGWVSTFTALSAHLHQRIYRARLKLGAPPSELHRDFLAPMNLRSALELPSGYFANALFRHITDPSHDLLADGPLWRADAAPEICEGLSLLQHRGQDACGVVTCGPKGRFYQCKANGMVRDIFDATAISRLIGGMGVGHVRYPTAGSFNNAEAQPFYVNSPYGIVFAHNGNLINTADLMQYMDASAHRHINTASDSELLLNIFANNLQQTGKFRINEDDIFNAIGGMMEQCKGAYACVAMLAGFGIIAFRDPNGIRPIGMGVRKSGTGKDYLFASESVVADASGFGEWEDVKPGEAVIITRNGGVSRRQVAKPATFAPDIFEYVYFARPDSVLDGVSVYRSRMAMGDALADKVKTVLQENNITVDVVIPVPDTSRVAALNLAQKLQLPYREGFIKNRYVGRTFIMPGQQMRKKNVRRKLNAMALEFCDKVVLLVDGSSLGHCATLDFDPDFADSIVRGTTSKEIIQMAKDVGAKKVIVASCAPAIRYPNVYGIDMPSRTELVAHGRTTEEVATAIGADLVIFQTLSDLESSVRQFNPSITTFDCSVFTGEYVTGGVTQEYLQHIEGLRADNMRGKLKGGSRVVDGVASAGDKEDAVAPAGNPVNGSDDTVGLHNTWKATH</sequence>
<evidence type="ECO:0000256" key="1">
    <source>
        <dbReference type="ARBA" id="ARBA00005209"/>
    </source>
</evidence>
<comment type="similarity">
    <text evidence="2">In the C-terminal section; belongs to the purine/pyrimidine phosphoribosyltransferase family.</text>
</comment>
<evidence type="ECO:0000256" key="7">
    <source>
        <dbReference type="ARBA" id="ARBA00022962"/>
    </source>
</evidence>
<evidence type="ECO:0000256" key="8">
    <source>
        <dbReference type="SAM" id="MobiDB-lite"/>
    </source>
</evidence>
<dbReference type="InterPro" id="IPR029057">
    <property type="entry name" value="PRTase-like"/>
</dbReference>
<dbReference type="InterPro" id="IPR005854">
    <property type="entry name" value="PurF"/>
</dbReference>
<comment type="caution">
    <text evidence="10">The sequence shown here is derived from an EMBL/GenBank/DDBJ whole genome shotgun (WGS) entry which is preliminary data.</text>
</comment>
<dbReference type="Gene3D" id="3.40.50.2020">
    <property type="match status" value="2"/>
</dbReference>
<dbReference type="Pfam" id="PF13522">
    <property type="entry name" value="GATase_6"/>
    <property type="match status" value="1"/>
</dbReference>
<dbReference type="InterPro" id="IPR000836">
    <property type="entry name" value="PRTase_dom"/>
</dbReference>
<keyword evidence="7" id="KW-0315">Glutamine amidotransferase</keyword>
<evidence type="ECO:0000256" key="6">
    <source>
        <dbReference type="ARBA" id="ARBA00022755"/>
    </source>
</evidence>
<dbReference type="Proteomes" id="UP000775547">
    <property type="component" value="Unassembled WGS sequence"/>
</dbReference>
<dbReference type="InterPro" id="IPR023213">
    <property type="entry name" value="CAT-like_dom_sf"/>
</dbReference>
<reference evidence="10" key="1">
    <citation type="submission" date="2020-07" db="EMBL/GenBank/DDBJ databases">
        <authorList>
            <person name="Nieuwenhuis M."/>
            <person name="Van De Peppel L.J.J."/>
        </authorList>
    </citation>
    <scope>NUCLEOTIDE SEQUENCE</scope>
    <source>
        <strain evidence="10">AP01</strain>
        <tissue evidence="10">Mycelium</tissue>
    </source>
</reference>
<dbReference type="Gene3D" id="3.30.559.10">
    <property type="entry name" value="Chloramphenicol acetyltransferase-like domain"/>
    <property type="match status" value="1"/>
</dbReference>
<feature type="domain" description="Glutamine amidotransferase type-2" evidence="9">
    <location>
        <begin position="360"/>
        <end position="606"/>
    </location>
</feature>
<proteinExistence type="inferred from homology"/>
<keyword evidence="6" id="KW-0658">Purine biosynthesis</keyword>
<evidence type="ECO:0000256" key="3">
    <source>
        <dbReference type="ARBA" id="ARBA00011941"/>
    </source>
</evidence>